<feature type="domain" description="LIM zinc-binding" evidence="7">
    <location>
        <begin position="844"/>
        <end position="902"/>
    </location>
</feature>
<dbReference type="GO" id="GO:0005634">
    <property type="term" value="C:nucleus"/>
    <property type="evidence" value="ECO:0007669"/>
    <property type="project" value="TreeGrafter"/>
</dbReference>
<evidence type="ECO:0000256" key="4">
    <source>
        <dbReference type="ARBA" id="ARBA00023038"/>
    </source>
</evidence>
<feature type="compositionally biased region" description="Low complexity" evidence="6">
    <location>
        <begin position="144"/>
        <end position="165"/>
    </location>
</feature>
<keyword evidence="2" id="KW-0677">Repeat</keyword>
<evidence type="ECO:0000256" key="2">
    <source>
        <dbReference type="ARBA" id="ARBA00022737"/>
    </source>
</evidence>
<dbReference type="GO" id="GO:0003712">
    <property type="term" value="F:transcription coregulator activity"/>
    <property type="evidence" value="ECO:0007669"/>
    <property type="project" value="TreeGrafter"/>
</dbReference>
<evidence type="ECO:0000256" key="5">
    <source>
        <dbReference type="PROSITE-ProRule" id="PRU00125"/>
    </source>
</evidence>
<feature type="compositionally biased region" description="Polar residues" evidence="6">
    <location>
        <begin position="540"/>
        <end position="549"/>
    </location>
</feature>
<evidence type="ECO:0000256" key="3">
    <source>
        <dbReference type="ARBA" id="ARBA00022833"/>
    </source>
</evidence>
<feature type="compositionally biased region" description="Polar residues" evidence="6">
    <location>
        <begin position="337"/>
        <end position="347"/>
    </location>
</feature>
<dbReference type="PANTHER" id="PTHR24205">
    <property type="entry name" value="FOUR AND A HALF LIM DOMAINS PROTEIN"/>
    <property type="match status" value="1"/>
</dbReference>
<dbReference type="PROSITE" id="PS00478">
    <property type="entry name" value="LIM_DOMAIN_1"/>
    <property type="match status" value="2"/>
</dbReference>
<feature type="compositionally biased region" description="Polar residues" evidence="6">
    <location>
        <begin position="205"/>
        <end position="214"/>
    </location>
</feature>
<feature type="compositionally biased region" description="Polar residues" evidence="6">
    <location>
        <begin position="87"/>
        <end position="98"/>
    </location>
</feature>
<feature type="compositionally biased region" description="Low complexity" evidence="6">
    <location>
        <begin position="293"/>
        <end position="304"/>
    </location>
</feature>
<dbReference type="CDD" id="cd08368">
    <property type="entry name" value="LIM"/>
    <property type="match status" value="2"/>
</dbReference>
<feature type="region of interest" description="Disordered" evidence="6">
    <location>
        <begin position="1"/>
        <end position="128"/>
    </location>
</feature>
<keyword evidence="9" id="KW-1185">Reference proteome</keyword>
<gene>
    <name evidence="8" type="ORF">EC957_004069</name>
</gene>
<dbReference type="Proteomes" id="UP000723463">
    <property type="component" value="Unassembled WGS sequence"/>
</dbReference>
<dbReference type="AlphaFoldDB" id="A0A9P6FIT6"/>
<sequence length="917" mass="101843">MHHLTDRQEFSPAVGKNAGAYRPGHKPPPIPINTTISNGFSTSPLSSGNTTSGGLMSPSPRPSLPFLEKYAKKTKTSSPPAPLPLPQSNSDRQDQASASYGAHQYQQQEQQLPRSSSHYQREQSDYFMPKVPAEDRFAVAAAFAAATATSAHQQQNRQSQSVVRSYAALRAKTPTESTASSTSYSLPNSSFPSRTSLYNQPAVPQKSSARTPSMASVHAIEGQGSLGYDYNRRSKSSLGNNNEQSPSASLEVASRDRERDRIRERANRSAPPIPEYGPQYSHQTPTPAAPMPVRSGSSASVASAVRERKANRGRSNTMLSEQSEITLRSEPIRSRALESNTTATTSDRYGRSERERAREREREQPLTPSSSRSEGRSRRLQDAASAYKTPSPPVSLRGDDGDNSAVAVPTKGSAYRPPTPPEIAAPIPTRGRRPSIAQPSTRKGTGGSDQFDALMEDLLQQIDSLPKTSSPSLRNSTRNSTRDSTRRSRSRSLAPENSGRNPMLMDEHAVTPPIPRLPTLPSSNNSNNNSDMIMGGPRSDSPSTASTRSQQRRLEREKSERSVLSARENGSGSPRPRRERSDSNRDRESIRDRDRTRSSSALSSRSRSAHPSSSSNTTPIPSQSERIGGGSHPCQGCQYEIHSSESDRAIKMDRVGDFHAECFKCTRCRNTLNSARHAHEFEGRLYCDKDYSRMVEREKEKEKLRIQRRRLPTCAGCDGSIHSDETTVYALGQTWHDHHLQCYHCRKPIVQPSNGSGQLGHVEKNGRVYCSADFADLFLPKCRGCNKPVEKEAVSAQDGKLEGKWHTACFGCHTCQRPFPDKSFYVFGDAPYCRRHYHKMNKSLCKTCDEPIEGACAQTVEGWRYHPNCFSCAECRTPLSDIYYNFENKAYCERDIAIIQRTRNVRAERRRTFFSKV</sequence>
<dbReference type="SUPFAM" id="SSF57716">
    <property type="entry name" value="Glucocorticoid receptor-like (DNA-binding domain)"/>
    <property type="match status" value="3"/>
</dbReference>
<feature type="compositionally biased region" description="Low complexity" evidence="6">
    <location>
        <begin position="468"/>
        <end position="479"/>
    </location>
</feature>
<feature type="domain" description="LIM zinc-binding" evidence="7">
    <location>
        <begin position="632"/>
        <end position="697"/>
    </location>
</feature>
<evidence type="ECO:0000256" key="1">
    <source>
        <dbReference type="ARBA" id="ARBA00022723"/>
    </source>
</evidence>
<proteinExistence type="predicted"/>
<feature type="domain" description="LIM zinc-binding" evidence="7">
    <location>
        <begin position="712"/>
        <end position="779"/>
    </location>
</feature>
<feature type="compositionally biased region" description="Polar residues" evidence="6">
    <location>
        <begin position="236"/>
        <end position="248"/>
    </location>
</feature>
<keyword evidence="4 5" id="KW-0440">LIM domain</keyword>
<dbReference type="PANTHER" id="PTHR24205:SF16">
    <property type="entry name" value="GH01042P-RELATED"/>
    <property type="match status" value="1"/>
</dbReference>
<dbReference type="EMBL" id="JAAAXW010000002">
    <property type="protein sequence ID" value="KAF9551746.1"/>
    <property type="molecule type" value="Genomic_DNA"/>
</dbReference>
<name>A0A9P6FIT6_9FUNG</name>
<feature type="compositionally biased region" description="Low complexity" evidence="6">
    <location>
        <begin position="598"/>
        <end position="624"/>
    </location>
</feature>
<feature type="compositionally biased region" description="Basic and acidic residues" evidence="6">
    <location>
        <begin position="552"/>
        <end position="561"/>
    </location>
</feature>
<keyword evidence="3 5" id="KW-0862">Zinc</keyword>
<comment type="caution">
    <text evidence="8">The sequence shown here is derived from an EMBL/GenBank/DDBJ whole genome shotgun (WGS) entry which is preliminary data.</text>
</comment>
<feature type="domain" description="LIM zinc-binding" evidence="7">
    <location>
        <begin position="780"/>
        <end position="843"/>
    </location>
</feature>
<evidence type="ECO:0000313" key="8">
    <source>
        <dbReference type="EMBL" id="KAF9551746.1"/>
    </source>
</evidence>
<evidence type="ECO:0000259" key="7">
    <source>
        <dbReference type="PROSITE" id="PS50023"/>
    </source>
</evidence>
<dbReference type="PROSITE" id="PS50023">
    <property type="entry name" value="LIM_DOMAIN_2"/>
    <property type="match status" value="4"/>
</dbReference>
<accession>A0A9P6FIT6</accession>
<evidence type="ECO:0000256" key="6">
    <source>
        <dbReference type="SAM" id="MobiDB-lite"/>
    </source>
</evidence>
<protein>
    <recommendedName>
        <fullName evidence="7">LIM zinc-binding domain-containing protein</fullName>
    </recommendedName>
</protein>
<feature type="region of interest" description="Disordered" evidence="6">
    <location>
        <begin position="464"/>
        <end position="638"/>
    </location>
</feature>
<dbReference type="Pfam" id="PF00412">
    <property type="entry name" value="LIM"/>
    <property type="match status" value="4"/>
</dbReference>
<keyword evidence="1 5" id="KW-0479">Metal-binding</keyword>
<dbReference type="InterPro" id="IPR001781">
    <property type="entry name" value="Znf_LIM"/>
</dbReference>
<dbReference type="Gene3D" id="2.10.110.10">
    <property type="entry name" value="Cysteine Rich Protein"/>
    <property type="match status" value="4"/>
</dbReference>
<reference evidence="8" key="1">
    <citation type="journal article" date="2020" name="Fungal Divers.">
        <title>Resolving the Mortierellaceae phylogeny through synthesis of multi-gene phylogenetics and phylogenomics.</title>
        <authorList>
            <person name="Vandepol N."/>
            <person name="Liber J."/>
            <person name="Desiro A."/>
            <person name="Na H."/>
            <person name="Kennedy M."/>
            <person name="Barry K."/>
            <person name="Grigoriev I.V."/>
            <person name="Miller A.N."/>
            <person name="O'Donnell K."/>
            <person name="Stajich J.E."/>
            <person name="Bonito G."/>
        </authorList>
    </citation>
    <scope>NUCLEOTIDE SEQUENCE</scope>
    <source>
        <strain evidence="8">NRRL 2591</strain>
    </source>
</reference>
<feature type="compositionally biased region" description="Polar residues" evidence="6">
    <location>
        <begin position="33"/>
        <end position="54"/>
    </location>
</feature>
<dbReference type="GO" id="GO:0046872">
    <property type="term" value="F:metal ion binding"/>
    <property type="evidence" value="ECO:0007669"/>
    <property type="project" value="UniProtKB-KW"/>
</dbReference>
<evidence type="ECO:0000313" key="9">
    <source>
        <dbReference type="Proteomes" id="UP000723463"/>
    </source>
</evidence>
<feature type="compositionally biased region" description="Polar residues" evidence="6">
    <location>
        <begin position="313"/>
        <end position="326"/>
    </location>
</feature>
<feature type="compositionally biased region" description="Basic and acidic residues" evidence="6">
    <location>
        <begin position="348"/>
        <end position="364"/>
    </location>
</feature>
<feature type="compositionally biased region" description="Polar residues" evidence="6">
    <location>
        <begin position="174"/>
        <end position="199"/>
    </location>
</feature>
<dbReference type="SMART" id="SM00132">
    <property type="entry name" value="LIM"/>
    <property type="match status" value="4"/>
</dbReference>
<feature type="compositionally biased region" description="Basic and acidic residues" evidence="6">
    <location>
        <begin position="579"/>
        <end position="597"/>
    </location>
</feature>
<feature type="region of interest" description="Disordered" evidence="6">
    <location>
        <begin position="144"/>
        <end position="450"/>
    </location>
</feature>
<organism evidence="8 9">
    <name type="scientific">Mortierella hygrophila</name>
    <dbReference type="NCBI Taxonomy" id="979708"/>
    <lineage>
        <taxon>Eukaryota</taxon>
        <taxon>Fungi</taxon>
        <taxon>Fungi incertae sedis</taxon>
        <taxon>Mucoromycota</taxon>
        <taxon>Mortierellomycotina</taxon>
        <taxon>Mortierellomycetes</taxon>
        <taxon>Mortierellales</taxon>
        <taxon>Mortierellaceae</taxon>
        <taxon>Mortierella</taxon>
    </lineage>
</organism>
<feature type="compositionally biased region" description="Basic and acidic residues" evidence="6">
    <location>
        <begin position="253"/>
        <end position="267"/>
    </location>
</feature>